<protein>
    <submittedName>
        <fullName evidence="1">Uncharacterized protein</fullName>
    </submittedName>
</protein>
<name>A0A9D9DGP0_9FIRM</name>
<dbReference type="EMBL" id="JADINA010000022">
    <property type="protein sequence ID" value="MBO8426343.1"/>
    <property type="molecule type" value="Genomic_DNA"/>
</dbReference>
<comment type="caution">
    <text evidence="1">The sequence shown here is derived from an EMBL/GenBank/DDBJ whole genome shotgun (WGS) entry which is preliminary data.</text>
</comment>
<dbReference type="AlphaFoldDB" id="A0A9D9DGP0"/>
<dbReference type="Proteomes" id="UP000823634">
    <property type="component" value="Unassembled WGS sequence"/>
</dbReference>
<gene>
    <name evidence="1" type="ORF">IAC61_03365</name>
</gene>
<sequence>MDAREDGGVSFSDLDGQSFLIVREFGIWDEVIAKKLKRSRIFRQKNMDGLQEIVSASSIPSFVTNISLRFRDDTDRVFVPITDEEATKTFYGICKKANIRLLKRIKAVN</sequence>
<accession>A0A9D9DGP0</accession>
<evidence type="ECO:0000313" key="1">
    <source>
        <dbReference type="EMBL" id="MBO8426343.1"/>
    </source>
</evidence>
<evidence type="ECO:0000313" key="2">
    <source>
        <dbReference type="Proteomes" id="UP000823634"/>
    </source>
</evidence>
<organism evidence="1 2">
    <name type="scientific">Candidatus Alloenteromonas pullistercoris</name>
    <dbReference type="NCBI Taxonomy" id="2840785"/>
    <lineage>
        <taxon>Bacteria</taxon>
        <taxon>Bacillati</taxon>
        <taxon>Bacillota</taxon>
        <taxon>Bacillota incertae sedis</taxon>
        <taxon>Candidatus Alloenteromonas</taxon>
    </lineage>
</organism>
<proteinExistence type="predicted"/>
<reference evidence="1" key="1">
    <citation type="submission" date="2020-10" db="EMBL/GenBank/DDBJ databases">
        <authorList>
            <person name="Gilroy R."/>
        </authorList>
    </citation>
    <scope>NUCLEOTIDE SEQUENCE</scope>
    <source>
        <strain evidence="1">17113</strain>
    </source>
</reference>
<reference evidence="1" key="2">
    <citation type="journal article" date="2021" name="PeerJ">
        <title>Extensive microbial diversity within the chicken gut microbiome revealed by metagenomics and culture.</title>
        <authorList>
            <person name="Gilroy R."/>
            <person name="Ravi A."/>
            <person name="Getino M."/>
            <person name="Pursley I."/>
            <person name="Horton D.L."/>
            <person name="Alikhan N.F."/>
            <person name="Baker D."/>
            <person name="Gharbi K."/>
            <person name="Hall N."/>
            <person name="Watson M."/>
            <person name="Adriaenssens E.M."/>
            <person name="Foster-Nyarko E."/>
            <person name="Jarju S."/>
            <person name="Secka A."/>
            <person name="Antonio M."/>
            <person name="Oren A."/>
            <person name="Chaudhuri R.R."/>
            <person name="La Ragione R."/>
            <person name="Hildebrand F."/>
            <person name="Pallen M.J."/>
        </authorList>
    </citation>
    <scope>NUCLEOTIDE SEQUENCE</scope>
    <source>
        <strain evidence="1">17113</strain>
    </source>
</reference>